<dbReference type="InterPro" id="IPR009057">
    <property type="entry name" value="Homeodomain-like_sf"/>
</dbReference>
<dbReference type="InterPro" id="IPR036271">
    <property type="entry name" value="Tet_transcr_reg_TetR-rel_C_sf"/>
</dbReference>
<dbReference type="Pfam" id="PF00440">
    <property type="entry name" value="TetR_N"/>
    <property type="match status" value="1"/>
</dbReference>
<feature type="DNA-binding region" description="H-T-H motif" evidence="2">
    <location>
        <begin position="42"/>
        <end position="61"/>
    </location>
</feature>
<dbReference type="PROSITE" id="PS50977">
    <property type="entry name" value="HTH_TETR_2"/>
    <property type="match status" value="1"/>
</dbReference>
<dbReference type="PANTHER" id="PTHR30328:SF54">
    <property type="entry name" value="HTH-TYPE TRANSCRIPTIONAL REPRESSOR SCO4008"/>
    <property type="match status" value="1"/>
</dbReference>
<dbReference type="InterPro" id="IPR050109">
    <property type="entry name" value="HTH-type_TetR-like_transc_reg"/>
</dbReference>
<reference evidence="4 5" key="1">
    <citation type="submission" date="2018-01" db="EMBL/GenBank/DDBJ databases">
        <title>The draft genome sequence of Halioglobus japonicus S1-36.</title>
        <authorList>
            <person name="Du Z.-J."/>
            <person name="Shi M.-J."/>
        </authorList>
    </citation>
    <scope>NUCLEOTIDE SEQUENCE [LARGE SCALE GENOMIC DNA]</scope>
    <source>
        <strain evidence="4 5">S1-36</strain>
    </source>
</reference>
<accession>A0AAP8SMX4</accession>
<evidence type="ECO:0000313" key="5">
    <source>
        <dbReference type="Proteomes" id="UP000235162"/>
    </source>
</evidence>
<keyword evidence="5" id="KW-1185">Reference proteome</keyword>
<proteinExistence type="predicted"/>
<dbReference type="Pfam" id="PF08362">
    <property type="entry name" value="TetR_C_3"/>
    <property type="match status" value="1"/>
</dbReference>
<dbReference type="Proteomes" id="UP000235162">
    <property type="component" value="Unassembled WGS sequence"/>
</dbReference>
<dbReference type="Gene3D" id="1.10.10.60">
    <property type="entry name" value="Homeodomain-like"/>
    <property type="match status" value="1"/>
</dbReference>
<evidence type="ECO:0000313" key="4">
    <source>
        <dbReference type="EMBL" id="PLW85964.1"/>
    </source>
</evidence>
<dbReference type="PANTHER" id="PTHR30328">
    <property type="entry name" value="TRANSCRIPTIONAL REPRESSOR"/>
    <property type="match status" value="1"/>
</dbReference>
<dbReference type="GO" id="GO:0003677">
    <property type="term" value="F:DNA binding"/>
    <property type="evidence" value="ECO:0007669"/>
    <property type="project" value="UniProtKB-UniRule"/>
</dbReference>
<dbReference type="InterPro" id="IPR013573">
    <property type="entry name" value="Tscrpt_reg_YcdC_C"/>
</dbReference>
<protein>
    <submittedName>
        <fullName evidence="4">TetR/AcrR family transcriptional regulator</fullName>
    </submittedName>
</protein>
<dbReference type="GO" id="GO:0045892">
    <property type="term" value="P:negative regulation of DNA-templated transcription"/>
    <property type="evidence" value="ECO:0007669"/>
    <property type="project" value="InterPro"/>
</dbReference>
<feature type="domain" description="HTH tetR-type" evidence="3">
    <location>
        <begin position="19"/>
        <end position="79"/>
    </location>
</feature>
<dbReference type="PRINTS" id="PR00455">
    <property type="entry name" value="HTHTETR"/>
</dbReference>
<comment type="caution">
    <text evidence="4">The sequence shown here is derived from an EMBL/GenBank/DDBJ whole genome shotgun (WGS) entry which is preliminary data.</text>
</comment>
<dbReference type="Gene3D" id="1.10.357.10">
    <property type="entry name" value="Tetracycline Repressor, domain 2"/>
    <property type="match status" value="1"/>
</dbReference>
<dbReference type="InterPro" id="IPR001647">
    <property type="entry name" value="HTH_TetR"/>
</dbReference>
<dbReference type="KEGG" id="hja:BST95_05185"/>
<organism evidence="4 5">
    <name type="scientific">Halioglobus japonicus</name>
    <dbReference type="NCBI Taxonomy" id="930805"/>
    <lineage>
        <taxon>Bacteria</taxon>
        <taxon>Pseudomonadati</taxon>
        <taxon>Pseudomonadota</taxon>
        <taxon>Gammaproteobacteria</taxon>
        <taxon>Cellvibrionales</taxon>
        <taxon>Halieaceae</taxon>
        <taxon>Halioglobus</taxon>
    </lineage>
</organism>
<dbReference type="SUPFAM" id="SSF48498">
    <property type="entry name" value="Tetracyclin repressor-like, C-terminal domain"/>
    <property type="match status" value="1"/>
</dbReference>
<gene>
    <name evidence="4" type="ORF">C0029_13750</name>
</gene>
<evidence type="ECO:0000256" key="1">
    <source>
        <dbReference type="ARBA" id="ARBA00023125"/>
    </source>
</evidence>
<evidence type="ECO:0000256" key="2">
    <source>
        <dbReference type="PROSITE-ProRule" id="PRU00335"/>
    </source>
</evidence>
<keyword evidence="1 2" id="KW-0238">DNA-binding</keyword>
<sequence length="217" mass="24625">MVLELPSHEGRKSTGRIRRKNEELIVNAAKEEFALKGYDGATIDSIAKRAGLPRPNIHYYFDSKLALYGDILSGIVDLWDDALNDLEPTDEPAAALTEYIQRKLMFSRRYPLDSRIFAKEILSGAPRLETYFERGYRPWFERKVKVFQEWAEQGKMDSIDPAHLMFLIWSSTQHYADFEAQIGAALGVKSLGDWEFDAAAQTLVSVILKGVGIHPTD</sequence>
<dbReference type="EMBL" id="PKUR01000003">
    <property type="protein sequence ID" value="PLW85964.1"/>
    <property type="molecule type" value="Genomic_DNA"/>
</dbReference>
<name>A0AAP8SMX4_9GAMM</name>
<dbReference type="SUPFAM" id="SSF46689">
    <property type="entry name" value="Homeodomain-like"/>
    <property type="match status" value="1"/>
</dbReference>
<evidence type="ECO:0000259" key="3">
    <source>
        <dbReference type="PROSITE" id="PS50977"/>
    </source>
</evidence>
<dbReference type="AlphaFoldDB" id="A0AAP8SMX4"/>